<dbReference type="KEGG" id="lez:GLE_1097"/>
<evidence type="ECO:0000313" key="2">
    <source>
        <dbReference type="EMBL" id="ALN56455.1"/>
    </source>
</evidence>
<feature type="region of interest" description="Disordered" evidence="1">
    <location>
        <begin position="1"/>
        <end position="24"/>
    </location>
</feature>
<gene>
    <name evidence="2" type="ORF">GLE_1097</name>
</gene>
<accession>A0A0S2DD88</accession>
<dbReference type="AlphaFoldDB" id="A0A0S2DD88"/>
<proteinExistence type="predicted"/>
<dbReference type="PATRIC" id="fig|69.6.peg.1084"/>
<dbReference type="Proteomes" id="UP000061569">
    <property type="component" value="Chromosome"/>
</dbReference>
<dbReference type="STRING" id="69.GLE_1097"/>
<evidence type="ECO:0000256" key="1">
    <source>
        <dbReference type="SAM" id="MobiDB-lite"/>
    </source>
</evidence>
<organism evidence="2 3">
    <name type="scientific">Lysobacter enzymogenes</name>
    <dbReference type="NCBI Taxonomy" id="69"/>
    <lineage>
        <taxon>Bacteria</taxon>
        <taxon>Pseudomonadati</taxon>
        <taxon>Pseudomonadota</taxon>
        <taxon>Gammaproteobacteria</taxon>
        <taxon>Lysobacterales</taxon>
        <taxon>Lysobacteraceae</taxon>
        <taxon>Lysobacter</taxon>
    </lineage>
</organism>
<dbReference type="EMBL" id="CP013140">
    <property type="protein sequence ID" value="ALN56455.1"/>
    <property type="molecule type" value="Genomic_DNA"/>
</dbReference>
<protein>
    <submittedName>
        <fullName evidence="2">Uncharacterized protein</fullName>
    </submittedName>
</protein>
<name>A0A0S2DD88_LYSEN</name>
<sequence length="63" mass="7420">MQQNFGEKARWPQRRPRERSVARKTAAGRLTALQGRTHTRPYVMRLMPAFEWPASRANHPHKP</sequence>
<evidence type="ECO:0000313" key="3">
    <source>
        <dbReference type="Proteomes" id="UP000061569"/>
    </source>
</evidence>
<reference evidence="2 3" key="1">
    <citation type="submission" date="2015-11" db="EMBL/GenBank/DDBJ databases">
        <title>Genome sequences of Lysobacter enzymogenes strain C3 and Lysobacter antibioticus ATCC 29479.</title>
        <authorList>
            <person name="Kobayashi D.Y."/>
        </authorList>
    </citation>
    <scope>NUCLEOTIDE SEQUENCE [LARGE SCALE GENOMIC DNA]</scope>
    <source>
        <strain evidence="2 3">C3</strain>
    </source>
</reference>